<dbReference type="Proteomes" id="UP000183407">
    <property type="component" value="Unassembled WGS sequence"/>
</dbReference>
<evidence type="ECO:0000256" key="1">
    <source>
        <dbReference type="SAM" id="Phobius"/>
    </source>
</evidence>
<sequence length="104" mass="11369">MRAVLTVAGDLGTTLRCVLPGAGPDYTERNAFIRVTIGGVLLLCVLVWQIRRIIRAAVPELRAIEALVAVISLHLVLFATTYLSLSLTTPASFNQHLDHTRALY</sequence>
<name>A0A1H4IY02_RHOJO</name>
<feature type="transmembrane region" description="Helical" evidence="1">
    <location>
        <begin position="63"/>
        <end position="85"/>
    </location>
</feature>
<dbReference type="AlphaFoldDB" id="A0A1H4IY02"/>
<keyword evidence="1" id="KW-0812">Transmembrane</keyword>
<organism evidence="2 3">
    <name type="scientific">Rhodococcus jostii</name>
    <dbReference type="NCBI Taxonomy" id="132919"/>
    <lineage>
        <taxon>Bacteria</taxon>
        <taxon>Bacillati</taxon>
        <taxon>Actinomycetota</taxon>
        <taxon>Actinomycetes</taxon>
        <taxon>Mycobacteriales</taxon>
        <taxon>Nocardiaceae</taxon>
        <taxon>Rhodococcus</taxon>
    </lineage>
</organism>
<dbReference type="OrthoDB" id="9799090at2"/>
<feature type="transmembrane region" description="Helical" evidence="1">
    <location>
        <begin position="31"/>
        <end position="51"/>
    </location>
</feature>
<keyword evidence="1" id="KW-1133">Transmembrane helix</keyword>
<dbReference type="RefSeq" id="WP_073369782.1">
    <property type="nucleotide sequence ID" value="NZ_FNTL01000002.1"/>
</dbReference>
<reference evidence="3" key="1">
    <citation type="submission" date="2016-10" db="EMBL/GenBank/DDBJ databases">
        <authorList>
            <person name="Varghese N."/>
        </authorList>
    </citation>
    <scope>NUCLEOTIDE SEQUENCE [LARGE SCALE GENOMIC DNA]</scope>
    <source>
        <strain evidence="3">DSM 44719</strain>
    </source>
</reference>
<accession>A0A1H4IY02</accession>
<protein>
    <submittedName>
        <fullName evidence="2">Uncharacterized protein</fullName>
    </submittedName>
</protein>
<proteinExistence type="predicted"/>
<evidence type="ECO:0000313" key="3">
    <source>
        <dbReference type="Proteomes" id="UP000183407"/>
    </source>
</evidence>
<gene>
    <name evidence="2" type="ORF">SAMN04490220_0648</name>
</gene>
<evidence type="ECO:0000313" key="2">
    <source>
        <dbReference type="EMBL" id="SEB38964.1"/>
    </source>
</evidence>
<dbReference type="EMBL" id="FNTL01000002">
    <property type="protein sequence ID" value="SEB38964.1"/>
    <property type="molecule type" value="Genomic_DNA"/>
</dbReference>
<keyword evidence="1" id="KW-0472">Membrane</keyword>